<dbReference type="Gene3D" id="3.55.50.10">
    <property type="entry name" value="Baseplate protein-like domains"/>
    <property type="match status" value="1"/>
</dbReference>
<comment type="similarity">
    <text evidence="2">Belongs to the VgrG protein family.</text>
</comment>
<feature type="compositionally biased region" description="Polar residues" evidence="4">
    <location>
        <begin position="451"/>
        <end position="460"/>
    </location>
</feature>
<dbReference type="EMBL" id="CP019239">
    <property type="protein sequence ID" value="APW44416.1"/>
    <property type="molecule type" value="Genomic_DNA"/>
</dbReference>
<evidence type="ECO:0000259" key="6">
    <source>
        <dbReference type="Pfam" id="PF22178"/>
    </source>
</evidence>
<dbReference type="SUPFAM" id="SSF69279">
    <property type="entry name" value="Phage tail proteins"/>
    <property type="match status" value="2"/>
</dbReference>
<dbReference type="Gene3D" id="4.10.220.110">
    <property type="match status" value="1"/>
</dbReference>
<dbReference type="SUPFAM" id="SSF69349">
    <property type="entry name" value="Phage fibre proteins"/>
    <property type="match status" value="1"/>
</dbReference>
<reference evidence="7 8" key="1">
    <citation type="submission" date="2017-01" db="EMBL/GenBank/DDBJ databases">
        <authorList>
            <person name="Mah S.A."/>
            <person name="Swanson W.J."/>
            <person name="Moy G.W."/>
            <person name="Vacquier V.D."/>
        </authorList>
    </citation>
    <scope>NUCLEOTIDE SEQUENCE [LARGE SCALE GENOMIC DNA]</scope>
    <source>
        <strain evidence="7 8">DSM 22694</strain>
    </source>
</reference>
<comment type="subcellular location">
    <subcellularLocation>
        <location evidence="1">Secreted</location>
    </subcellularLocation>
</comment>
<dbReference type="InterPro" id="IPR006533">
    <property type="entry name" value="T6SS_Vgr_RhsGE"/>
</dbReference>
<dbReference type="GO" id="GO:0005576">
    <property type="term" value="C:extracellular region"/>
    <property type="evidence" value="ECO:0007669"/>
    <property type="project" value="UniProtKB-SubCell"/>
</dbReference>
<feature type="domain" description="Gp5/Type VI secretion system Vgr C-terminal trimerisation" evidence="6">
    <location>
        <begin position="456"/>
        <end position="571"/>
    </location>
</feature>
<name>A0A1P8KEM3_9BURK</name>
<dbReference type="eggNOG" id="COG3501">
    <property type="taxonomic scope" value="Bacteria"/>
</dbReference>
<dbReference type="PANTHER" id="PTHR32305">
    <property type="match status" value="1"/>
</dbReference>
<dbReference type="Pfam" id="PF04717">
    <property type="entry name" value="Phage_base_V"/>
    <property type="match status" value="1"/>
</dbReference>
<organism evidence="7 8">
    <name type="scientific">Rhodoferax saidenbachensis</name>
    <dbReference type="NCBI Taxonomy" id="1484693"/>
    <lineage>
        <taxon>Bacteria</taxon>
        <taxon>Pseudomonadati</taxon>
        <taxon>Pseudomonadota</taxon>
        <taxon>Betaproteobacteria</taxon>
        <taxon>Burkholderiales</taxon>
        <taxon>Comamonadaceae</taxon>
        <taxon>Rhodoferax</taxon>
    </lineage>
</organism>
<evidence type="ECO:0000256" key="3">
    <source>
        <dbReference type="ARBA" id="ARBA00022525"/>
    </source>
</evidence>
<proteinExistence type="inferred from homology"/>
<dbReference type="Gene3D" id="2.40.50.230">
    <property type="entry name" value="Gp5 N-terminal domain"/>
    <property type="match status" value="1"/>
</dbReference>
<dbReference type="STRING" id="1484693.RS694_19095"/>
<dbReference type="Proteomes" id="UP000186110">
    <property type="component" value="Chromosome"/>
</dbReference>
<dbReference type="InterPro" id="IPR054030">
    <property type="entry name" value="Gp5_Vgr_C"/>
</dbReference>
<dbReference type="InterPro" id="IPR050708">
    <property type="entry name" value="T6SS_VgrG/RHS"/>
</dbReference>
<protein>
    <submittedName>
        <fullName evidence="7">Uncharacterized protein</fullName>
    </submittedName>
</protein>
<dbReference type="InterPro" id="IPR017847">
    <property type="entry name" value="T6SS_RhsGE_Vgr_subset"/>
</dbReference>
<dbReference type="InterPro" id="IPR006531">
    <property type="entry name" value="Gp5/Vgr_OB"/>
</dbReference>
<dbReference type="PANTHER" id="PTHR32305:SF15">
    <property type="entry name" value="PROTEIN RHSA-RELATED"/>
    <property type="match status" value="1"/>
</dbReference>
<sequence length="647" mass="70610">MREGFKQTNSPLSVTTPFGADVLLLDTFQGVEAISAPFKFALSMRSSDAGLNPATIIGATVTVKMAVAKGPERYFNGIVSRFMYAGGDSAFALYTAELVPTLWLLTLSRDRVIYQNKTAADIIKAVLGDFGVVFEAKLSGTYGSREYCVQYDETAFDFISRLMEEEGIFYFFSFKNGSHTMVLADAASAYIVCPNAKELKYFPDQSGRRRMDVVNRLDYENRLVTQKFEYSDFNYLKPTTPLLTEVAGAKGKGKFFEFPGKHAVTADGTQRATVRSEASQHQEAVCRGTSYCYPLMVGTKFNLVDHPRAALNTALVLQTVTHWASQSQYSNAFVAFAATLPFRPPRQTPLPRAAGSQTAMVVGPSGEEIWTDAHGRIKIQFHWDRVGVTDENSSCWVRVSQSWAGKAWGNLFLPRIGHEVVVSFVDGDPDRPIVTGSVYNAENKPPVDLPSMQTQSTMKSRSSKEGTAGNEMRMEDKKDAEEFYFHAQKDMKVEIENNLDTVLHKGAETHTLEKGDRTIDVQTGKEIHNVKGTRALTVTGNETHTNKADFSQAVTGNFELKVKGNLVIDVTGSISFKAGTTVATEAGTSLTNKAGTELTNQAGTGLKNKAGTTLDNEGAMVNSKASATQTVDGGGMLTLKGGLVKIN</sequence>
<dbReference type="Pfam" id="PF05954">
    <property type="entry name" value="Phage_GPD"/>
    <property type="match status" value="1"/>
</dbReference>
<feature type="domain" description="Gp5/Type VI secretion system Vgr protein OB-fold" evidence="5">
    <location>
        <begin position="372"/>
        <end position="439"/>
    </location>
</feature>
<dbReference type="Pfam" id="PF22178">
    <property type="entry name" value="Gp5_trimer_C"/>
    <property type="match status" value="1"/>
</dbReference>
<dbReference type="InterPro" id="IPR037026">
    <property type="entry name" value="Vgr_OB-fold_dom_sf"/>
</dbReference>
<evidence type="ECO:0000259" key="5">
    <source>
        <dbReference type="Pfam" id="PF04717"/>
    </source>
</evidence>
<evidence type="ECO:0000256" key="4">
    <source>
        <dbReference type="SAM" id="MobiDB-lite"/>
    </source>
</evidence>
<evidence type="ECO:0000313" key="7">
    <source>
        <dbReference type="EMBL" id="APW44416.1"/>
    </source>
</evidence>
<evidence type="ECO:0000256" key="1">
    <source>
        <dbReference type="ARBA" id="ARBA00004613"/>
    </source>
</evidence>
<dbReference type="RefSeq" id="WP_029706674.1">
    <property type="nucleotide sequence ID" value="NZ_CP019239.1"/>
</dbReference>
<dbReference type="KEGG" id="rsb:RS694_19095"/>
<dbReference type="NCBIfam" id="TIGR01646">
    <property type="entry name" value="vgr_GE"/>
    <property type="match status" value="1"/>
</dbReference>
<keyword evidence="8" id="KW-1185">Reference proteome</keyword>
<gene>
    <name evidence="7" type="ORF">RS694_19095</name>
</gene>
<evidence type="ECO:0000256" key="2">
    <source>
        <dbReference type="ARBA" id="ARBA00005558"/>
    </source>
</evidence>
<dbReference type="NCBIfam" id="TIGR03361">
    <property type="entry name" value="VI_Rhs_Vgr"/>
    <property type="match status" value="1"/>
</dbReference>
<accession>A0A1P8KEM3</accession>
<keyword evidence="3" id="KW-0964">Secreted</keyword>
<dbReference type="SUPFAM" id="SSF69255">
    <property type="entry name" value="gp5 N-terminal domain-like"/>
    <property type="match status" value="1"/>
</dbReference>
<evidence type="ECO:0000313" key="8">
    <source>
        <dbReference type="Proteomes" id="UP000186110"/>
    </source>
</evidence>
<dbReference type="AlphaFoldDB" id="A0A1P8KEM3"/>
<dbReference type="Gene3D" id="2.30.110.50">
    <property type="match status" value="1"/>
</dbReference>
<feature type="region of interest" description="Disordered" evidence="4">
    <location>
        <begin position="437"/>
        <end position="474"/>
    </location>
</feature>